<dbReference type="PANTHER" id="PTHR43943:SF2">
    <property type="entry name" value="DEHYDROGENASE_REDUCTASE 4"/>
    <property type="match status" value="1"/>
</dbReference>
<evidence type="ECO:0000313" key="3">
    <source>
        <dbReference type="EMBL" id="CAD7229357.1"/>
    </source>
</evidence>
<dbReference type="PANTHER" id="PTHR43943">
    <property type="entry name" value="DEHYDROGENASE/REDUCTASE (SDR FAMILY) MEMBER 4"/>
    <property type="match status" value="1"/>
</dbReference>
<organism evidence="3">
    <name type="scientific">Cyprideis torosa</name>
    <dbReference type="NCBI Taxonomy" id="163714"/>
    <lineage>
        <taxon>Eukaryota</taxon>
        <taxon>Metazoa</taxon>
        <taxon>Ecdysozoa</taxon>
        <taxon>Arthropoda</taxon>
        <taxon>Crustacea</taxon>
        <taxon>Oligostraca</taxon>
        <taxon>Ostracoda</taxon>
        <taxon>Podocopa</taxon>
        <taxon>Podocopida</taxon>
        <taxon>Cytherocopina</taxon>
        <taxon>Cytheroidea</taxon>
        <taxon>Cytherideidae</taxon>
        <taxon>Cyprideis</taxon>
    </lineage>
</organism>
<dbReference type="OrthoDB" id="1669814at2759"/>
<dbReference type="GO" id="GO:0004090">
    <property type="term" value="F:carbonyl reductase (NADPH) activity"/>
    <property type="evidence" value="ECO:0007669"/>
    <property type="project" value="TreeGrafter"/>
</dbReference>
<dbReference type="Pfam" id="PF13561">
    <property type="entry name" value="adh_short_C2"/>
    <property type="match status" value="1"/>
</dbReference>
<reference evidence="3" key="1">
    <citation type="submission" date="2020-11" db="EMBL/GenBank/DDBJ databases">
        <authorList>
            <person name="Tran Van P."/>
        </authorList>
    </citation>
    <scope>NUCLEOTIDE SEQUENCE</scope>
</reference>
<dbReference type="FunFam" id="3.40.50.720:FF:000084">
    <property type="entry name" value="Short-chain dehydrogenase reductase"/>
    <property type="match status" value="1"/>
</dbReference>
<dbReference type="PRINTS" id="PR00081">
    <property type="entry name" value="GDHRDH"/>
</dbReference>
<dbReference type="InterPro" id="IPR036291">
    <property type="entry name" value="NAD(P)-bd_dom_sf"/>
</dbReference>
<comment type="similarity">
    <text evidence="1">Belongs to the short-chain dehydrogenases/reductases (SDR) family.</text>
</comment>
<dbReference type="SUPFAM" id="SSF51735">
    <property type="entry name" value="NAD(P)-binding Rossmann-fold domains"/>
    <property type="match status" value="1"/>
</dbReference>
<sequence length="290" mass="30968">MISVSLPMTLFSKATRSFGRRLGALAYHPVRFMSGTPGRLVGKVAVVTASTDGIGLAIARRLAQDGAKVMLSSRKRSNVERAVQELTEEGLGDNVKGTRCHVGHPEHRVNLINETLNQFGGIDIFVSNAAVNPHFGPTLDCSEDAWSKIFDVNVKAAFLLTKLVVPHMEKRGGGSIVFVSSIAGFAPITLLGPYSVSKTALLGLTKTLSIELAPDNIRVNSLCPGIVRTKFSNALTQNEDALEHILEKIPLKRVAAPVDMAGTVSFLCSDDATYLTGENIVVAGGMQSKL</sequence>
<dbReference type="PRINTS" id="PR00080">
    <property type="entry name" value="SDRFAMILY"/>
</dbReference>
<dbReference type="InterPro" id="IPR020904">
    <property type="entry name" value="Sc_DH/Rdtase_CS"/>
</dbReference>
<dbReference type="InterPro" id="IPR002347">
    <property type="entry name" value="SDR_fam"/>
</dbReference>
<evidence type="ECO:0000256" key="1">
    <source>
        <dbReference type="ARBA" id="ARBA00006484"/>
    </source>
</evidence>
<dbReference type="NCBIfam" id="NF005559">
    <property type="entry name" value="PRK07231.1"/>
    <property type="match status" value="1"/>
</dbReference>
<dbReference type="EMBL" id="OB662023">
    <property type="protein sequence ID" value="CAD7229357.1"/>
    <property type="molecule type" value="Genomic_DNA"/>
</dbReference>
<dbReference type="PROSITE" id="PS00061">
    <property type="entry name" value="ADH_SHORT"/>
    <property type="match status" value="1"/>
</dbReference>
<evidence type="ECO:0000256" key="2">
    <source>
        <dbReference type="ARBA" id="ARBA00023002"/>
    </source>
</evidence>
<name>A0A7R8WCY6_9CRUS</name>
<protein>
    <submittedName>
        <fullName evidence="3">Uncharacterized protein</fullName>
    </submittedName>
</protein>
<keyword evidence="2" id="KW-0560">Oxidoreductase</keyword>
<gene>
    <name evidence="3" type="ORF">CTOB1V02_LOCUS7229</name>
</gene>
<accession>A0A7R8WCY6</accession>
<dbReference type="Gene3D" id="3.40.50.720">
    <property type="entry name" value="NAD(P)-binding Rossmann-like Domain"/>
    <property type="match status" value="1"/>
</dbReference>
<proteinExistence type="inferred from homology"/>
<dbReference type="AlphaFoldDB" id="A0A7R8WCY6"/>